<name>A0A151JQ28_9HYME</name>
<dbReference type="EMBL" id="KQ978683">
    <property type="protein sequence ID" value="KYN29308.1"/>
    <property type="molecule type" value="Genomic_DNA"/>
</dbReference>
<dbReference type="AlphaFoldDB" id="A0A151JQ28"/>
<evidence type="ECO:0008006" key="3">
    <source>
        <dbReference type="Google" id="ProtNLM"/>
    </source>
</evidence>
<dbReference type="Proteomes" id="UP000078492">
    <property type="component" value="Unassembled WGS sequence"/>
</dbReference>
<dbReference type="PANTHER" id="PTHR31511:SF12">
    <property type="entry name" value="RHO TERMINATION FACTOR N-TERMINAL DOMAIN-CONTAINING PROTEIN"/>
    <property type="match status" value="1"/>
</dbReference>
<sequence>TDNMESDLIEEAIQLNTRKEYVAWEQRCDELIEFMEEQSRTKRPRLAVGHRQFVVARIARLESLKDSMRGRFVHVGAGYGLRWREIETTFKSRIVTGAIINSNHIEPRRFLEDTGTVVLERVRDVVERHGSVKVNTAFNGDFATKDKRANKSIITKNSEIYRCTDILEWYERHVVEPILASLEEFQERDSGWALSRILNLTVNVNKLNPMRAGCHFEVPREITLKKAVVSVKSMDNACFAWSVVAALYPAKSHVDRKLSYLHYTTVLNLTNIEFPMTLKDISKFEHLNAVSINVYGIENKQIRPLRLTGDKKQKHINLLYLQDPRNDGVGHFAWIKNLSRLVSMQLTRKKNKKNFCGRCLHYFGSSQRLQTHEVDCQKLNYCATRLPSENDRWLEFSNHCNQERVPFVVYADLECVLRKTEPDKEDASPYEYQRHEVFSMGYYVRCSYDNSLSSYDFRRDENCIA</sequence>
<dbReference type="STRING" id="471704.A0A151JQ28"/>
<gene>
    <name evidence="1" type="ORF">ALC57_01246</name>
</gene>
<keyword evidence="2" id="KW-1185">Reference proteome</keyword>
<protein>
    <recommendedName>
        <fullName evidence="3">C2H2-type domain-containing protein</fullName>
    </recommendedName>
</protein>
<dbReference type="PANTHER" id="PTHR31511">
    <property type="entry name" value="PROTEIN CBG23764"/>
    <property type="match status" value="1"/>
</dbReference>
<evidence type="ECO:0000313" key="2">
    <source>
        <dbReference type="Proteomes" id="UP000078492"/>
    </source>
</evidence>
<feature type="non-terminal residue" evidence="1">
    <location>
        <position position="1"/>
    </location>
</feature>
<reference evidence="1 2" key="1">
    <citation type="submission" date="2015-09" db="EMBL/GenBank/DDBJ databases">
        <title>Trachymyrmex cornetzi WGS genome.</title>
        <authorList>
            <person name="Nygaard S."/>
            <person name="Hu H."/>
            <person name="Boomsma J."/>
            <person name="Zhang G."/>
        </authorList>
    </citation>
    <scope>NUCLEOTIDE SEQUENCE [LARGE SCALE GENOMIC DNA]</scope>
    <source>
        <strain evidence="1">Tcor2-1</strain>
        <tissue evidence="1">Whole body</tissue>
    </source>
</reference>
<accession>A0A151JQ28</accession>
<proteinExistence type="predicted"/>
<evidence type="ECO:0000313" key="1">
    <source>
        <dbReference type="EMBL" id="KYN29308.1"/>
    </source>
</evidence>
<organism evidence="1 2">
    <name type="scientific">Trachymyrmex cornetzi</name>
    <dbReference type="NCBI Taxonomy" id="471704"/>
    <lineage>
        <taxon>Eukaryota</taxon>
        <taxon>Metazoa</taxon>
        <taxon>Ecdysozoa</taxon>
        <taxon>Arthropoda</taxon>
        <taxon>Hexapoda</taxon>
        <taxon>Insecta</taxon>
        <taxon>Pterygota</taxon>
        <taxon>Neoptera</taxon>
        <taxon>Endopterygota</taxon>
        <taxon>Hymenoptera</taxon>
        <taxon>Apocrita</taxon>
        <taxon>Aculeata</taxon>
        <taxon>Formicoidea</taxon>
        <taxon>Formicidae</taxon>
        <taxon>Myrmicinae</taxon>
        <taxon>Trachymyrmex</taxon>
    </lineage>
</organism>